<evidence type="ECO:0000256" key="1">
    <source>
        <dbReference type="ARBA" id="ARBA00022598"/>
    </source>
</evidence>
<gene>
    <name evidence="4" type="ORF">HDF09_002919</name>
</gene>
<evidence type="ECO:0000313" key="4">
    <source>
        <dbReference type="EMBL" id="MBB5318222.1"/>
    </source>
</evidence>
<name>A0A7W8MSD5_9BACT</name>
<organism evidence="4 5">
    <name type="scientific">Tunturiibacter empetritectus</name>
    <dbReference type="NCBI Taxonomy" id="3069691"/>
    <lineage>
        <taxon>Bacteria</taxon>
        <taxon>Pseudomonadati</taxon>
        <taxon>Acidobacteriota</taxon>
        <taxon>Terriglobia</taxon>
        <taxon>Terriglobales</taxon>
        <taxon>Acidobacteriaceae</taxon>
        <taxon>Tunturiibacter</taxon>
    </lineage>
</organism>
<sequence>MADSFDLPTVVAALARTAFAGHLQHLPTVGSTNLLALEAAQAGASHGSVWVADEQTAGRGRGGHVWHSISGDGLYLSVLLRPQIALVDALWLSLATGLAAQAAIAAVTDLRPDIRWPNDLLLHEKKCGGILVETSSIPSQSDTPTMLRYAVIGIGINVNHANFPAEIEPFATSLRRESGSPYPRERVLIELLRALDEEIHLLEDELRGTSTRPKLLERFEAASSWVRGKRVRVDEDGGYTGVTTGLAPRGFLRIAGDDGALHTVLSGGVRPF</sequence>
<dbReference type="InterPro" id="IPR004143">
    <property type="entry name" value="BPL_LPL_catalytic"/>
</dbReference>
<dbReference type="GO" id="GO:0004077">
    <property type="term" value="F:biotin--[biotin carboxyl-carrier protein] ligase activity"/>
    <property type="evidence" value="ECO:0007669"/>
    <property type="project" value="UniProtKB-EC"/>
</dbReference>
<dbReference type="Gene3D" id="2.30.30.100">
    <property type="match status" value="1"/>
</dbReference>
<dbReference type="AlphaFoldDB" id="A0A7W8MSD5"/>
<keyword evidence="1 4" id="KW-0436">Ligase</keyword>
<reference evidence="4" key="1">
    <citation type="submission" date="2020-08" db="EMBL/GenBank/DDBJ databases">
        <title>Genomic Encyclopedia of Type Strains, Phase IV (KMG-V): Genome sequencing to study the core and pangenomes of soil and plant-associated prokaryotes.</title>
        <authorList>
            <person name="Whitman W."/>
        </authorList>
    </citation>
    <scope>NUCLEOTIDE SEQUENCE [LARGE SCALE GENOMIC DNA]</scope>
    <source>
        <strain evidence="4">M8UP27</strain>
    </source>
</reference>
<proteinExistence type="predicted"/>
<dbReference type="EMBL" id="JACHDY010000004">
    <property type="protein sequence ID" value="MBB5318222.1"/>
    <property type="molecule type" value="Genomic_DNA"/>
</dbReference>
<protein>
    <submittedName>
        <fullName evidence="4">BirA family biotin operon repressor/biotin-[acetyl-CoA-carboxylase] ligase</fullName>
        <ecNumber evidence="4">6.3.4.15</ecNumber>
    </submittedName>
</protein>
<feature type="domain" description="BPL/LPL catalytic" evidence="3">
    <location>
        <begin position="8"/>
        <end position="203"/>
    </location>
</feature>
<dbReference type="EC" id="6.3.4.15" evidence="4"/>
<dbReference type="PANTHER" id="PTHR12835">
    <property type="entry name" value="BIOTIN PROTEIN LIGASE"/>
    <property type="match status" value="1"/>
</dbReference>
<dbReference type="InterPro" id="IPR004408">
    <property type="entry name" value="Biotin_CoA_COase_ligase"/>
</dbReference>
<dbReference type="SUPFAM" id="SSF55681">
    <property type="entry name" value="Class II aaRS and biotin synthetases"/>
    <property type="match status" value="1"/>
</dbReference>
<keyword evidence="5" id="KW-1185">Reference proteome</keyword>
<dbReference type="Pfam" id="PF03099">
    <property type="entry name" value="BPL_LplA_LipB"/>
    <property type="match status" value="1"/>
</dbReference>
<dbReference type="Gene3D" id="3.30.930.10">
    <property type="entry name" value="Bira Bifunctional Protein, Domain 2"/>
    <property type="match status" value="1"/>
</dbReference>
<evidence type="ECO:0000259" key="3">
    <source>
        <dbReference type="PROSITE" id="PS51733"/>
    </source>
</evidence>
<evidence type="ECO:0000256" key="2">
    <source>
        <dbReference type="SAM" id="Coils"/>
    </source>
</evidence>
<evidence type="ECO:0000313" key="5">
    <source>
        <dbReference type="Proteomes" id="UP000568106"/>
    </source>
</evidence>
<dbReference type="NCBIfam" id="TIGR00121">
    <property type="entry name" value="birA_ligase"/>
    <property type="match status" value="1"/>
</dbReference>
<dbReference type="Proteomes" id="UP000568106">
    <property type="component" value="Unassembled WGS sequence"/>
</dbReference>
<dbReference type="PANTHER" id="PTHR12835:SF5">
    <property type="entry name" value="BIOTIN--PROTEIN LIGASE"/>
    <property type="match status" value="1"/>
</dbReference>
<dbReference type="PROSITE" id="PS51733">
    <property type="entry name" value="BPL_LPL_CATALYTIC"/>
    <property type="match status" value="1"/>
</dbReference>
<dbReference type="GO" id="GO:0005737">
    <property type="term" value="C:cytoplasm"/>
    <property type="evidence" value="ECO:0007669"/>
    <property type="project" value="TreeGrafter"/>
</dbReference>
<dbReference type="InterPro" id="IPR045864">
    <property type="entry name" value="aa-tRNA-synth_II/BPL/LPL"/>
</dbReference>
<accession>A0A7W8MSD5</accession>
<feature type="coiled-coil region" evidence="2">
    <location>
        <begin position="185"/>
        <end position="212"/>
    </location>
</feature>
<comment type="caution">
    <text evidence="4">The sequence shown here is derived from an EMBL/GenBank/DDBJ whole genome shotgun (WGS) entry which is preliminary data.</text>
</comment>
<dbReference type="CDD" id="cd16442">
    <property type="entry name" value="BPL"/>
    <property type="match status" value="1"/>
</dbReference>
<keyword evidence="2" id="KW-0175">Coiled coil</keyword>